<dbReference type="SUPFAM" id="SSF56112">
    <property type="entry name" value="Protein kinase-like (PK-like)"/>
    <property type="match status" value="1"/>
</dbReference>
<evidence type="ECO:0000313" key="2">
    <source>
        <dbReference type="Proteomes" id="UP000295518"/>
    </source>
</evidence>
<comment type="caution">
    <text evidence="1">The sequence shown here is derived from an EMBL/GenBank/DDBJ whole genome shotgun (WGS) entry which is preliminary data.</text>
</comment>
<dbReference type="AlphaFoldDB" id="A0A4R6IDY2"/>
<proteinExistence type="predicted"/>
<dbReference type="OrthoDB" id="396476at2"/>
<keyword evidence="2" id="KW-1185">Reference proteome</keyword>
<name>A0A4R6IDY2_9MOLU</name>
<evidence type="ECO:0008006" key="3">
    <source>
        <dbReference type="Google" id="ProtNLM"/>
    </source>
</evidence>
<reference evidence="1 2" key="1">
    <citation type="submission" date="2019-03" db="EMBL/GenBank/DDBJ databases">
        <title>Genomic Encyclopedia of Archaeal and Bacterial Type Strains, Phase II (KMG-II): from individual species to whole genera.</title>
        <authorList>
            <person name="Goeker M."/>
        </authorList>
    </citation>
    <scope>NUCLEOTIDE SEQUENCE [LARGE SCALE GENOMIC DNA]</scope>
    <source>
        <strain evidence="1 2">ATCC 700618</strain>
    </source>
</reference>
<dbReference type="Gene3D" id="3.90.1200.10">
    <property type="match status" value="1"/>
</dbReference>
<organism evidence="1 2">
    <name type="scientific">Mycoplasma testudineum</name>
    <dbReference type="NCBI Taxonomy" id="244584"/>
    <lineage>
        <taxon>Bacteria</taxon>
        <taxon>Bacillati</taxon>
        <taxon>Mycoplasmatota</taxon>
        <taxon>Mollicutes</taxon>
        <taxon>Mycoplasmataceae</taxon>
        <taxon>Mycoplasma</taxon>
    </lineage>
</organism>
<sequence length="232" mass="28168">MLYIKRNLPKKLFKKLTNIKLFYIGFHNRTYTANLDNIKVQIRVAINKIATHKSEYVFHSRIKNNYFYISPMILIKKWIEGKTYEEIEPDKNIEYKILDELKKIWSVDIKIEKMNWNYYNNEDPKFNEIVAKYSQDFNETTHGDVRPKNIIIDEFMNPHLIDFEWVRKGSKYFDIASFKKFSILSVEEIIKYLEIDKNKLDDYMYLSKIFNDMAYSKIYDKIKDRYIGKLVK</sequence>
<evidence type="ECO:0000313" key="1">
    <source>
        <dbReference type="EMBL" id="TDO19871.1"/>
    </source>
</evidence>
<accession>A0A4R6IDY2</accession>
<protein>
    <recommendedName>
        <fullName evidence="3">Protein kinase domain-containing protein</fullName>
    </recommendedName>
</protein>
<dbReference type="Proteomes" id="UP000295518">
    <property type="component" value="Unassembled WGS sequence"/>
</dbReference>
<dbReference type="RefSeq" id="WP_094254672.1">
    <property type="nucleotide sequence ID" value="NZ_NNCE01000004.1"/>
</dbReference>
<gene>
    <name evidence="1" type="ORF">EI74_0510</name>
</gene>
<dbReference type="InterPro" id="IPR011009">
    <property type="entry name" value="Kinase-like_dom_sf"/>
</dbReference>
<dbReference type="EMBL" id="SNWN01000012">
    <property type="protein sequence ID" value="TDO19871.1"/>
    <property type="molecule type" value="Genomic_DNA"/>
</dbReference>